<feature type="binding site" evidence="7">
    <location>
        <position position="395"/>
    </location>
    <ligand>
        <name>deamido-NAD(+)</name>
        <dbReference type="ChEBI" id="CHEBI:58437"/>
        <note>ligand shared between two neighboring subunits</note>
    </ligand>
</feature>
<dbReference type="SUPFAM" id="SSF52402">
    <property type="entry name" value="Adenine nucleotide alpha hydrolases-like"/>
    <property type="match status" value="1"/>
</dbReference>
<dbReference type="InterPro" id="IPR014729">
    <property type="entry name" value="Rossmann-like_a/b/a_fold"/>
</dbReference>
<evidence type="ECO:0000256" key="9">
    <source>
        <dbReference type="RuleBase" id="RU003811"/>
    </source>
</evidence>
<dbReference type="GO" id="GO:0008795">
    <property type="term" value="F:NAD+ synthase activity"/>
    <property type="evidence" value="ECO:0007669"/>
    <property type="project" value="UniProtKB-UniRule"/>
</dbReference>
<dbReference type="GO" id="GO:0009435">
    <property type="term" value="P:NAD+ biosynthetic process"/>
    <property type="evidence" value="ECO:0007669"/>
    <property type="project" value="UniProtKB-UniRule"/>
</dbReference>
<dbReference type="PROSITE" id="PS50263">
    <property type="entry name" value="CN_HYDROLASE"/>
    <property type="match status" value="1"/>
</dbReference>
<feature type="binding site" evidence="7">
    <location>
        <position position="390"/>
    </location>
    <ligand>
        <name>ATP</name>
        <dbReference type="ChEBI" id="CHEBI:30616"/>
    </ligand>
</feature>
<feature type="binding site" evidence="7">
    <location>
        <position position="174"/>
    </location>
    <ligand>
        <name>L-glutamine</name>
        <dbReference type="ChEBI" id="CHEBI:58359"/>
    </ligand>
</feature>
<dbReference type="PATRIC" id="fig|947033.5.peg.604"/>
<keyword evidence="12" id="KW-1185">Reference proteome</keyword>
<comment type="pathway">
    <text evidence="1 7 8">Cofactor biosynthesis; NAD(+) biosynthesis; NAD(+) from deamido-NAD(+) (L-Gln route): step 1/1.</text>
</comment>
<feature type="active site" description="Proton acceptor; for glutaminase activity" evidence="7">
    <location>
        <position position="44"/>
    </location>
</feature>
<dbReference type="CDD" id="cd00553">
    <property type="entry name" value="NAD_synthase"/>
    <property type="match status" value="1"/>
</dbReference>
<reference evidence="11 12" key="1">
    <citation type="submission" date="2015-11" db="EMBL/GenBank/DDBJ databases">
        <title>Genomic analysis of 38 Legionella species identifies large and diverse effector repertoires.</title>
        <authorList>
            <person name="Burstein D."/>
            <person name="Amaro F."/>
            <person name="Zusman T."/>
            <person name="Lifshitz Z."/>
            <person name="Cohen O."/>
            <person name="Gilbert J.A."/>
            <person name="Pupko T."/>
            <person name="Shuman H.A."/>
            <person name="Segal G."/>
        </authorList>
    </citation>
    <scope>NUCLEOTIDE SEQUENCE [LARGE SCALE GENOMIC DNA]</scope>
    <source>
        <strain evidence="11 12">IMVS3376</strain>
    </source>
</reference>
<keyword evidence="4 7" id="KW-0547">Nucleotide-binding</keyword>
<keyword evidence="6 7" id="KW-0520">NAD</keyword>
<feature type="domain" description="CN hydrolase" evidence="10">
    <location>
        <begin position="5"/>
        <end position="243"/>
    </location>
</feature>
<dbReference type="EMBL" id="LNYY01000009">
    <property type="protein sequence ID" value="KTD70416.1"/>
    <property type="molecule type" value="Genomic_DNA"/>
</dbReference>
<evidence type="ECO:0000256" key="1">
    <source>
        <dbReference type="ARBA" id="ARBA00005188"/>
    </source>
</evidence>
<evidence type="ECO:0000256" key="7">
    <source>
        <dbReference type="HAMAP-Rule" id="MF_02090"/>
    </source>
</evidence>
<dbReference type="GO" id="GO:0004359">
    <property type="term" value="F:glutaminase activity"/>
    <property type="evidence" value="ECO:0007669"/>
    <property type="project" value="InterPro"/>
</dbReference>
<evidence type="ECO:0000313" key="11">
    <source>
        <dbReference type="EMBL" id="KTD70416.1"/>
    </source>
</evidence>
<evidence type="ECO:0000256" key="8">
    <source>
        <dbReference type="PIRNR" id="PIRNR006630"/>
    </source>
</evidence>
<dbReference type="Gene3D" id="3.60.110.10">
    <property type="entry name" value="Carbon-nitrogen hydrolase"/>
    <property type="match status" value="1"/>
</dbReference>
<comment type="similarity">
    <text evidence="9">Belongs to the NAD synthetase family.</text>
</comment>
<dbReference type="HAMAP" id="MF_02090">
    <property type="entry name" value="NadE_glutamine_dep"/>
    <property type="match status" value="1"/>
</dbReference>
<evidence type="ECO:0000259" key="10">
    <source>
        <dbReference type="PROSITE" id="PS50263"/>
    </source>
</evidence>
<dbReference type="Proteomes" id="UP000054926">
    <property type="component" value="Unassembled WGS sequence"/>
</dbReference>
<accession>A0A0W0ZNE0</accession>
<gene>
    <name evidence="7 11" type="primary">nadE</name>
    <name evidence="11" type="ORF">Lste_0567</name>
</gene>
<dbReference type="AlphaFoldDB" id="A0A0W0ZNE0"/>
<feature type="binding site" evidence="7">
    <location>
        <position position="366"/>
    </location>
    <ligand>
        <name>deamido-NAD(+)</name>
        <dbReference type="ChEBI" id="CHEBI:58437"/>
        <note>ligand shared between two neighboring subunits</note>
    </ligand>
</feature>
<dbReference type="InterPro" id="IPR036526">
    <property type="entry name" value="C-N_Hydrolase_sf"/>
</dbReference>
<evidence type="ECO:0000256" key="3">
    <source>
        <dbReference type="ARBA" id="ARBA00022598"/>
    </source>
</evidence>
<dbReference type="InterPro" id="IPR022310">
    <property type="entry name" value="NAD/GMP_synthase"/>
</dbReference>
<evidence type="ECO:0000256" key="6">
    <source>
        <dbReference type="ARBA" id="ARBA00023027"/>
    </source>
</evidence>
<dbReference type="Gene3D" id="3.40.50.620">
    <property type="entry name" value="HUPs"/>
    <property type="match status" value="1"/>
</dbReference>
<dbReference type="NCBIfam" id="NF010588">
    <property type="entry name" value="PRK13981.1"/>
    <property type="match status" value="1"/>
</dbReference>
<dbReference type="SUPFAM" id="SSF56317">
    <property type="entry name" value="Carbon-nitrogen hydrolase"/>
    <property type="match status" value="1"/>
</dbReference>
<dbReference type="Pfam" id="PF00795">
    <property type="entry name" value="CN_hydrolase"/>
    <property type="match status" value="1"/>
</dbReference>
<keyword evidence="5 7" id="KW-0067">ATP-binding</keyword>
<feature type="binding site" evidence="7">
    <location>
        <begin position="283"/>
        <end position="290"/>
    </location>
    <ligand>
        <name>ATP</name>
        <dbReference type="ChEBI" id="CHEBI:30616"/>
    </ligand>
</feature>
<evidence type="ECO:0000256" key="4">
    <source>
        <dbReference type="ARBA" id="ARBA00022741"/>
    </source>
</evidence>
<feature type="binding site" evidence="7">
    <location>
        <position position="505"/>
    </location>
    <ligand>
        <name>deamido-NAD(+)</name>
        <dbReference type="ChEBI" id="CHEBI:58437"/>
        <note>ligand shared between two neighboring subunits</note>
    </ligand>
</feature>
<feature type="binding site" evidence="7">
    <location>
        <position position="180"/>
    </location>
    <ligand>
        <name>L-glutamine</name>
        <dbReference type="ChEBI" id="CHEBI:58359"/>
    </ligand>
</feature>
<proteinExistence type="inferred from homology"/>
<dbReference type="UniPathway" id="UPA00253">
    <property type="reaction ID" value="UER00334"/>
</dbReference>
<comment type="caution">
    <text evidence="11">The sequence shown here is derived from an EMBL/GenBank/DDBJ whole genome shotgun (WGS) entry which is preliminary data.</text>
</comment>
<feature type="active site" description="Nucleophile; for glutaminase activity" evidence="7">
    <location>
        <position position="148"/>
    </location>
</feature>
<dbReference type="InterPro" id="IPR014445">
    <property type="entry name" value="Gln-dep_NAD_synthase"/>
</dbReference>
<dbReference type="NCBIfam" id="TIGR00552">
    <property type="entry name" value="nadE"/>
    <property type="match status" value="1"/>
</dbReference>
<dbReference type="OrthoDB" id="9760188at2"/>
<feature type="binding site" evidence="7">
    <location>
        <position position="117"/>
    </location>
    <ligand>
        <name>L-glutamine</name>
        <dbReference type="ChEBI" id="CHEBI:58359"/>
    </ligand>
</feature>
<feature type="active site" description="For glutaminase activity" evidence="7">
    <location>
        <position position="111"/>
    </location>
</feature>
<comment type="catalytic activity">
    <reaction evidence="7 8">
        <text>deamido-NAD(+) + L-glutamine + ATP + H2O = L-glutamate + AMP + diphosphate + NAD(+) + H(+)</text>
        <dbReference type="Rhea" id="RHEA:24384"/>
        <dbReference type="ChEBI" id="CHEBI:15377"/>
        <dbReference type="ChEBI" id="CHEBI:15378"/>
        <dbReference type="ChEBI" id="CHEBI:29985"/>
        <dbReference type="ChEBI" id="CHEBI:30616"/>
        <dbReference type="ChEBI" id="CHEBI:33019"/>
        <dbReference type="ChEBI" id="CHEBI:57540"/>
        <dbReference type="ChEBI" id="CHEBI:58359"/>
        <dbReference type="ChEBI" id="CHEBI:58437"/>
        <dbReference type="ChEBI" id="CHEBI:456215"/>
        <dbReference type="EC" id="6.3.5.1"/>
    </reaction>
</comment>
<name>A0A0W0ZNE0_9GAMM</name>
<comment type="similarity">
    <text evidence="2 7 8">In the C-terminal section; belongs to the NAD synthetase family.</text>
</comment>
<dbReference type="PIRSF" id="PIRSF006630">
    <property type="entry name" value="NADS_GAT"/>
    <property type="match status" value="1"/>
</dbReference>
<dbReference type="InterPro" id="IPR003694">
    <property type="entry name" value="NAD_synthase"/>
</dbReference>
<dbReference type="EC" id="6.3.5.1" evidence="7 8"/>
<dbReference type="Pfam" id="PF02540">
    <property type="entry name" value="NAD_synthase"/>
    <property type="match status" value="1"/>
</dbReference>
<sequence length="532" mass="59373">MQNKLTVLMAQINPTVGALASNRDKIIDVIESEQANHHIILFPELALTGYPPEDLLYRKEFEQAITEHLKQIQDATKDCYVLVGHPSREKQRLYNSASIFYQGQKIAEYHKQNLPNYDIFDEARYFTPGKKNPCIIEINHSKIGVIICEDLWHPGPAEDLIENGISILLVLNASPFDYSKYQKRETLLKAYAKRGISIIYVNQIGGQDELLFDGQSLAIDSHGTICARAPAFKEDLRTVEIQANQVKGEVTPLLDFEPLIYQALVCGTRDYVNKNHFPGVLVGLSGGVDSALTLTVAVDALGAERVHAVLMPSRYTAQMSNEDALRQIEKLNVSHAILSIEPAFNTLITTLEPVFKGLTPDTTEENIQARIRGLLIMALSNKTGKMVLTTSNKSESAVGYATLYGDMAGGFSVLKDVLKTQVYALARYRNSLSEIIPERVLTRAPSAELRADQTDQDSLPDYAILDAIIVAYMEKCLSPEEIIQQGFAQETVTKVIQLIKRNEYKRRQSPPGIKISPIAFGKDWRYPITNGF</sequence>
<keyword evidence="3 7" id="KW-0436">Ligase</keyword>
<protein>
    <recommendedName>
        <fullName evidence="7 8">Glutamine-dependent NAD(+) synthetase</fullName>
        <ecNumber evidence="7 8">6.3.5.1</ecNumber>
    </recommendedName>
    <alternativeName>
        <fullName evidence="7 8">NAD(+) synthase [glutamine-hydrolyzing]</fullName>
    </alternativeName>
</protein>
<evidence type="ECO:0000256" key="2">
    <source>
        <dbReference type="ARBA" id="ARBA00007145"/>
    </source>
</evidence>
<evidence type="ECO:0000313" key="12">
    <source>
        <dbReference type="Proteomes" id="UP000054926"/>
    </source>
</evidence>
<evidence type="ECO:0000256" key="5">
    <source>
        <dbReference type="ARBA" id="ARBA00022840"/>
    </source>
</evidence>
<dbReference type="STRING" id="947033.Lste_0567"/>
<dbReference type="GO" id="GO:0005524">
    <property type="term" value="F:ATP binding"/>
    <property type="evidence" value="ECO:0007669"/>
    <property type="project" value="UniProtKB-UniRule"/>
</dbReference>
<dbReference type="GO" id="GO:0003952">
    <property type="term" value="F:NAD+ synthase (glutamine-hydrolyzing) activity"/>
    <property type="evidence" value="ECO:0007669"/>
    <property type="project" value="UniProtKB-UniRule"/>
</dbReference>
<dbReference type="PANTHER" id="PTHR23090">
    <property type="entry name" value="NH 3 /GLUTAMINE-DEPENDENT NAD + SYNTHETASE"/>
    <property type="match status" value="1"/>
</dbReference>
<dbReference type="InterPro" id="IPR003010">
    <property type="entry name" value="C-N_Hydrolase"/>
</dbReference>
<organism evidence="11 12">
    <name type="scientific">Legionella steelei</name>
    <dbReference type="NCBI Taxonomy" id="947033"/>
    <lineage>
        <taxon>Bacteria</taxon>
        <taxon>Pseudomonadati</taxon>
        <taxon>Pseudomonadota</taxon>
        <taxon>Gammaproteobacteria</taxon>
        <taxon>Legionellales</taxon>
        <taxon>Legionellaceae</taxon>
        <taxon>Legionella</taxon>
    </lineage>
</organism>
<dbReference type="PANTHER" id="PTHR23090:SF9">
    <property type="entry name" value="GLUTAMINE-DEPENDENT NAD(+) SYNTHETASE"/>
    <property type="match status" value="1"/>
</dbReference>
<dbReference type="CDD" id="cd07570">
    <property type="entry name" value="GAT_Gln-NAD-synth"/>
    <property type="match status" value="1"/>
</dbReference>
<dbReference type="RefSeq" id="WP_058509583.1">
    <property type="nucleotide sequence ID" value="NZ_DAIOMV010000002.1"/>
</dbReference>
<dbReference type="FunFam" id="3.40.50.620:FF:000106">
    <property type="entry name" value="Glutamine-dependent NAD(+) synthetase"/>
    <property type="match status" value="1"/>
</dbReference>
<comment type="caution">
    <text evidence="7">Lacks conserved residue(s) required for the propagation of feature annotation.</text>
</comment>
<dbReference type="GO" id="GO:0005737">
    <property type="term" value="C:cytoplasm"/>
    <property type="evidence" value="ECO:0007669"/>
    <property type="project" value="InterPro"/>
</dbReference>
<comment type="function">
    <text evidence="7">Catalyzes the ATP-dependent amidation of deamido-NAD to form NAD. Uses L-glutamine as a nitrogen source.</text>
</comment>